<organism evidence="1 2">
    <name type="scientific">Georhizobium profundi</name>
    <dbReference type="NCBI Taxonomy" id="2341112"/>
    <lineage>
        <taxon>Bacteria</taxon>
        <taxon>Pseudomonadati</taxon>
        <taxon>Pseudomonadota</taxon>
        <taxon>Alphaproteobacteria</taxon>
        <taxon>Hyphomicrobiales</taxon>
        <taxon>Rhizobiaceae</taxon>
        <taxon>Georhizobium</taxon>
    </lineage>
</organism>
<proteinExistence type="predicted"/>
<dbReference type="AlphaFoldDB" id="A0A3S9B4T5"/>
<dbReference type="Proteomes" id="UP000268192">
    <property type="component" value="Chromosome"/>
</dbReference>
<protein>
    <submittedName>
        <fullName evidence="1">Uncharacterized protein</fullName>
    </submittedName>
</protein>
<reference evidence="1 2" key="1">
    <citation type="submission" date="2018-09" db="EMBL/GenBank/DDBJ databases">
        <title>Marinorhizobium profundi gen. nov., sp. nov., isolated from a deep-sea sediment sample from the New Britain Trench and proposal of Marinorhizobiaceae fam. nov. in the order Rhizobiales of the class Alphaproteobacteria.</title>
        <authorList>
            <person name="Cao J."/>
        </authorList>
    </citation>
    <scope>NUCLEOTIDE SEQUENCE [LARGE SCALE GENOMIC DNA]</scope>
    <source>
        <strain evidence="1 2">WS11</strain>
    </source>
</reference>
<gene>
    <name evidence="1" type="ORF">D5400_11745</name>
</gene>
<keyword evidence="2" id="KW-1185">Reference proteome</keyword>
<name>A0A3S9B4T5_9HYPH</name>
<dbReference type="KEGG" id="abaw:D5400_11745"/>
<evidence type="ECO:0000313" key="2">
    <source>
        <dbReference type="Proteomes" id="UP000268192"/>
    </source>
</evidence>
<sequence>MDSIGTLDTAYAGSGVDLSFGTPSVARSEAFREADRALNSDAMTEQTRVGRLNERAANYRRAAGRARSRGFFDAIGTGLKGAASFLNRG</sequence>
<dbReference type="EMBL" id="CP032509">
    <property type="protein sequence ID" value="AZN71861.1"/>
    <property type="molecule type" value="Genomic_DNA"/>
</dbReference>
<evidence type="ECO:0000313" key="1">
    <source>
        <dbReference type="EMBL" id="AZN71861.1"/>
    </source>
</evidence>
<accession>A0A3S9B4T5</accession>